<keyword evidence="1" id="KW-0175">Coiled coil</keyword>
<evidence type="ECO:0000256" key="1">
    <source>
        <dbReference type="SAM" id="Coils"/>
    </source>
</evidence>
<dbReference type="AlphaFoldDB" id="A0A2P2CDD8"/>
<organism evidence="2">
    <name type="scientific">metagenome</name>
    <dbReference type="NCBI Taxonomy" id="256318"/>
    <lineage>
        <taxon>unclassified sequences</taxon>
        <taxon>metagenomes</taxon>
    </lineage>
</organism>
<proteinExistence type="predicted"/>
<dbReference type="Pfam" id="PF13578">
    <property type="entry name" value="Methyltransf_24"/>
    <property type="match status" value="1"/>
</dbReference>
<gene>
    <name evidence="2" type="ORF">NOCA120032</name>
</gene>
<dbReference type="SUPFAM" id="SSF53335">
    <property type="entry name" value="S-adenosyl-L-methionine-dependent methyltransferases"/>
    <property type="match status" value="1"/>
</dbReference>
<reference evidence="2" key="1">
    <citation type="submission" date="2015-08" db="EMBL/GenBank/DDBJ databases">
        <authorList>
            <person name="Babu N.S."/>
            <person name="Beckwith C.J."/>
            <person name="Beseler K.G."/>
            <person name="Brison A."/>
            <person name="Carone J.V."/>
            <person name="Caskin T.P."/>
            <person name="Diamond M."/>
            <person name="Durham M.E."/>
            <person name="Foxe J.M."/>
            <person name="Go M."/>
            <person name="Henderson B.A."/>
            <person name="Jones I.B."/>
            <person name="McGettigan J.A."/>
            <person name="Micheletti S.J."/>
            <person name="Nasrallah M.E."/>
            <person name="Ortiz D."/>
            <person name="Piller C.R."/>
            <person name="Privatt S.R."/>
            <person name="Schneider S.L."/>
            <person name="Sharp S."/>
            <person name="Smith T.C."/>
            <person name="Stanton J.D."/>
            <person name="Ullery H.E."/>
            <person name="Wilson R.J."/>
            <person name="Serrano M.G."/>
            <person name="Buck G."/>
            <person name="Lee V."/>
            <person name="Wang Y."/>
            <person name="Carvalho R."/>
            <person name="Voegtly L."/>
            <person name="Shi R."/>
            <person name="Duckworth R."/>
            <person name="Johnson A."/>
            <person name="Loviza R."/>
            <person name="Walstead R."/>
            <person name="Shah Z."/>
            <person name="Kiflezghi M."/>
            <person name="Wade K."/>
            <person name="Ball S.L."/>
            <person name="Bradley K.W."/>
            <person name="Asai D.J."/>
            <person name="Bowman C.A."/>
            <person name="Russell D.A."/>
            <person name="Pope W.H."/>
            <person name="Jacobs-Sera D."/>
            <person name="Hendrix R.W."/>
            <person name="Hatfull G.F."/>
        </authorList>
    </citation>
    <scope>NUCLEOTIDE SEQUENCE</scope>
</reference>
<evidence type="ECO:0000313" key="2">
    <source>
        <dbReference type="EMBL" id="CUR60008.1"/>
    </source>
</evidence>
<accession>A0A2P2CDD8</accession>
<dbReference type="InterPro" id="IPR029063">
    <property type="entry name" value="SAM-dependent_MTases_sf"/>
</dbReference>
<dbReference type="EMBL" id="CZKB01000012">
    <property type="protein sequence ID" value="CUR60008.1"/>
    <property type="molecule type" value="Genomic_DNA"/>
</dbReference>
<name>A0A2P2CDD8_9ZZZZ</name>
<dbReference type="Gene3D" id="3.40.50.150">
    <property type="entry name" value="Vaccinia Virus protein VP39"/>
    <property type="match status" value="1"/>
</dbReference>
<sequence length="371" mass="41692">MAQRVRKLAGRVLPGRRARQRAGELGRELVRVRRRLDRSQERVTRLTGRLEKSRAVAAEARTEARTSRADLARAEDRIARLETDLGNTHLTLEHYMQLDRDNAARVAEGRAALFDYPVTPRPRTFARPGKDFFGDLMRDSDERVAALLREMGPSLAPLAALSEDETDPSLPYWSNPWMPTLDGATLYGLVATRRPSLYMEVGSGFSTKFARLAIRDHGLETKIISIDPQPRAEVDALCDEVVRSPFEDIDLDLLDRLGPGDMLFVDNSHRAFTNSDVTVFFTESLPYLRPGVIYGLHDTFIPHDYPADWNDRFYAEQYLLMCYLAGGAAGDEVLLGTHHVATSPHLLQELAPFLPPTRSALDGGGFWMTRT</sequence>
<protein>
    <recommendedName>
        <fullName evidence="3">Class I SAM-dependent methyltransferase</fullName>
    </recommendedName>
</protein>
<evidence type="ECO:0008006" key="3">
    <source>
        <dbReference type="Google" id="ProtNLM"/>
    </source>
</evidence>
<feature type="coiled-coil region" evidence="1">
    <location>
        <begin position="22"/>
        <end position="84"/>
    </location>
</feature>